<evidence type="ECO:0000313" key="2">
    <source>
        <dbReference type="EMBL" id="BBH18059.1"/>
    </source>
</evidence>
<feature type="transmembrane region" description="Helical" evidence="1">
    <location>
        <begin position="239"/>
        <end position="258"/>
    </location>
</feature>
<protein>
    <recommendedName>
        <fullName evidence="4">ABC transporter permease</fullName>
    </recommendedName>
</protein>
<feature type="transmembrane region" description="Helical" evidence="1">
    <location>
        <begin position="161"/>
        <end position="183"/>
    </location>
</feature>
<dbReference type="Proteomes" id="UP000271573">
    <property type="component" value="Chromosome"/>
</dbReference>
<keyword evidence="1" id="KW-0472">Membrane</keyword>
<dbReference type="KEGG" id="nbe:Back2_23460"/>
<dbReference type="AlphaFoldDB" id="A0A3G9J4Z2"/>
<gene>
    <name evidence="2" type="ORF">Back2_23460</name>
</gene>
<evidence type="ECO:0008006" key="4">
    <source>
        <dbReference type="Google" id="ProtNLM"/>
    </source>
</evidence>
<evidence type="ECO:0000313" key="3">
    <source>
        <dbReference type="Proteomes" id="UP000271573"/>
    </source>
</evidence>
<keyword evidence="3" id="KW-1185">Reference proteome</keyword>
<keyword evidence="1" id="KW-1133">Transmembrane helix</keyword>
<proteinExistence type="predicted"/>
<feature type="transmembrane region" description="Helical" evidence="1">
    <location>
        <begin position="190"/>
        <end position="210"/>
    </location>
</feature>
<feature type="transmembrane region" description="Helical" evidence="1">
    <location>
        <begin position="115"/>
        <end position="141"/>
    </location>
</feature>
<evidence type="ECO:0000256" key="1">
    <source>
        <dbReference type="SAM" id="Phobius"/>
    </source>
</evidence>
<keyword evidence="1" id="KW-0812">Transmembrane</keyword>
<name>A0A3G9J4Z2_9ACTN</name>
<feature type="transmembrane region" description="Helical" evidence="1">
    <location>
        <begin position="40"/>
        <end position="61"/>
    </location>
</feature>
<dbReference type="RefSeq" id="WP_231998709.1">
    <property type="nucleotide sequence ID" value="NZ_AP019307.1"/>
</dbReference>
<feature type="transmembrane region" description="Helical" evidence="1">
    <location>
        <begin position="73"/>
        <end position="94"/>
    </location>
</feature>
<reference evidence="2 3" key="1">
    <citation type="submission" date="2018-11" db="EMBL/GenBank/DDBJ databases">
        <title>Complete genome sequence of Nocardioides baekrokdamisoli strain KCTC 39748.</title>
        <authorList>
            <person name="Kang S.W."/>
            <person name="Lee K.C."/>
            <person name="Kim K.K."/>
            <person name="Kim J.S."/>
            <person name="Kim D.S."/>
            <person name="Ko S.H."/>
            <person name="Yang S.H."/>
            <person name="Shin Y.K."/>
            <person name="Lee J.S."/>
        </authorList>
    </citation>
    <scope>NUCLEOTIDE SEQUENCE [LARGE SCALE GENOMIC DNA]</scope>
    <source>
        <strain evidence="2 3">KCTC 39748</strain>
    </source>
</reference>
<sequence>MSATATMTPLDFDVRRTPPIPFSRLVKVELRKSYDTRSGFWLLVSMGLLTSVIYAVLLIVSALGKTTLNYGDFAAAAAFGTSVLLPVMGILLVTSEWSQRTTLTTFALEPNRARVLAAKLATGIVLTFAVAAFAVVVGAGANAINTLVADSHSWSFGFNHLVGFVITQILTMLGGFAFAALLLNSPAAIVLFFVYRFIVPTIFAMLGNAFGGFKDASAWFDFESAQRPLADLSLSGSDWAHLLVSATIWLAIPFAFGLRRVLRAEVK</sequence>
<dbReference type="EMBL" id="AP019307">
    <property type="protein sequence ID" value="BBH18059.1"/>
    <property type="molecule type" value="Genomic_DNA"/>
</dbReference>
<accession>A0A3G9J4Z2</accession>
<organism evidence="2 3">
    <name type="scientific">Nocardioides baekrokdamisoli</name>
    <dbReference type="NCBI Taxonomy" id="1804624"/>
    <lineage>
        <taxon>Bacteria</taxon>
        <taxon>Bacillati</taxon>
        <taxon>Actinomycetota</taxon>
        <taxon>Actinomycetes</taxon>
        <taxon>Propionibacteriales</taxon>
        <taxon>Nocardioidaceae</taxon>
        <taxon>Nocardioides</taxon>
    </lineage>
</organism>